<feature type="non-terminal residue" evidence="1">
    <location>
        <position position="1"/>
    </location>
</feature>
<reference evidence="1" key="1">
    <citation type="journal article" date="2014" name="Front. Microbiol.">
        <title>High frequency of phylogenetically diverse reductive dehalogenase-homologous genes in deep subseafloor sedimentary metagenomes.</title>
        <authorList>
            <person name="Kawai M."/>
            <person name="Futagami T."/>
            <person name="Toyoda A."/>
            <person name="Takaki Y."/>
            <person name="Nishi S."/>
            <person name="Hori S."/>
            <person name="Arai W."/>
            <person name="Tsubouchi T."/>
            <person name="Morono Y."/>
            <person name="Uchiyama I."/>
            <person name="Ito T."/>
            <person name="Fujiyama A."/>
            <person name="Inagaki F."/>
            <person name="Takami H."/>
        </authorList>
    </citation>
    <scope>NUCLEOTIDE SEQUENCE</scope>
    <source>
        <strain evidence="1">Expedition CK06-06</strain>
    </source>
</reference>
<dbReference type="EMBL" id="BARU01043657">
    <property type="protein sequence ID" value="GAH83688.1"/>
    <property type="molecule type" value="Genomic_DNA"/>
</dbReference>
<evidence type="ECO:0000313" key="1">
    <source>
        <dbReference type="EMBL" id="GAH83688.1"/>
    </source>
</evidence>
<proteinExistence type="predicted"/>
<protein>
    <submittedName>
        <fullName evidence="1">Uncharacterized protein</fullName>
    </submittedName>
</protein>
<dbReference type="AlphaFoldDB" id="X1KNU7"/>
<comment type="caution">
    <text evidence="1">The sequence shown here is derived from an EMBL/GenBank/DDBJ whole genome shotgun (WGS) entry which is preliminary data.</text>
</comment>
<organism evidence="1">
    <name type="scientific">marine sediment metagenome</name>
    <dbReference type="NCBI Taxonomy" id="412755"/>
    <lineage>
        <taxon>unclassified sequences</taxon>
        <taxon>metagenomes</taxon>
        <taxon>ecological metagenomes</taxon>
    </lineage>
</organism>
<gene>
    <name evidence="1" type="ORF">S03H2_66797</name>
</gene>
<accession>X1KNU7</accession>
<name>X1KNU7_9ZZZZ</name>
<sequence length="69" mass="7546">TFIHTLSGFVLKVRRGTKVFVEGGVLTFNPVEGVKVFKLSGRYFVNLWGAVHQVVLPGGGRAPYPLSMI</sequence>